<accession>A0ABD2IVE8</accession>
<evidence type="ECO:0000313" key="3">
    <source>
        <dbReference type="Proteomes" id="UP001620645"/>
    </source>
</evidence>
<proteinExistence type="predicted"/>
<dbReference type="Proteomes" id="UP001620645">
    <property type="component" value="Unassembled WGS sequence"/>
</dbReference>
<keyword evidence="1" id="KW-0472">Membrane</keyword>
<evidence type="ECO:0000256" key="1">
    <source>
        <dbReference type="SAM" id="Phobius"/>
    </source>
</evidence>
<keyword evidence="1" id="KW-1133">Transmembrane helix</keyword>
<organism evidence="2 3">
    <name type="scientific">Heterodera schachtii</name>
    <name type="common">Sugarbeet cyst nematode worm</name>
    <name type="synonym">Tylenchus schachtii</name>
    <dbReference type="NCBI Taxonomy" id="97005"/>
    <lineage>
        <taxon>Eukaryota</taxon>
        <taxon>Metazoa</taxon>
        <taxon>Ecdysozoa</taxon>
        <taxon>Nematoda</taxon>
        <taxon>Chromadorea</taxon>
        <taxon>Rhabditida</taxon>
        <taxon>Tylenchina</taxon>
        <taxon>Tylenchomorpha</taxon>
        <taxon>Tylenchoidea</taxon>
        <taxon>Heteroderidae</taxon>
        <taxon>Heteroderinae</taxon>
        <taxon>Heterodera</taxon>
    </lineage>
</organism>
<comment type="caution">
    <text evidence="2">The sequence shown here is derived from an EMBL/GenBank/DDBJ whole genome shotgun (WGS) entry which is preliminary data.</text>
</comment>
<keyword evidence="1" id="KW-0812">Transmembrane</keyword>
<protein>
    <submittedName>
        <fullName evidence="2">Uncharacterized protein</fullName>
    </submittedName>
</protein>
<feature type="transmembrane region" description="Helical" evidence="1">
    <location>
        <begin position="21"/>
        <end position="39"/>
    </location>
</feature>
<dbReference type="EMBL" id="JBICCN010000254">
    <property type="protein sequence ID" value="KAL3083221.1"/>
    <property type="molecule type" value="Genomic_DNA"/>
</dbReference>
<dbReference type="AlphaFoldDB" id="A0ABD2IVE8"/>
<name>A0ABD2IVE8_HETSC</name>
<gene>
    <name evidence="2" type="ORF">niasHS_011023</name>
</gene>
<reference evidence="2 3" key="1">
    <citation type="submission" date="2024-10" db="EMBL/GenBank/DDBJ databases">
        <authorList>
            <person name="Kim D."/>
        </authorList>
    </citation>
    <scope>NUCLEOTIDE SEQUENCE [LARGE SCALE GENOMIC DNA]</scope>
    <source>
        <strain evidence="2">Taebaek</strain>
    </source>
</reference>
<evidence type="ECO:0000313" key="2">
    <source>
        <dbReference type="EMBL" id="KAL3083221.1"/>
    </source>
</evidence>
<sequence length="90" mass="10634">MGTKIKIFNKVIWIPKRIWGESLAFAGILIGLHFVYYSMQNNPNLIPLNDRRELIYVKWIKEKFPSLGWVGIDDSEAMKRRERIVGQKEQ</sequence>
<keyword evidence="3" id="KW-1185">Reference proteome</keyword>